<sequence>MIINTLASGKFKKIFTTITAIELTSNFQIKKHPSR</sequence>
<dbReference type="STRING" id="655815.ZPR_1677"/>
<dbReference type="AlphaFoldDB" id="D5BLP5"/>
<accession>D5BLP5</accession>
<protein>
    <submittedName>
        <fullName evidence="1">Uncharacterized protein</fullName>
    </submittedName>
</protein>
<name>D5BLP5_ZUNPS</name>
<evidence type="ECO:0000313" key="1">
    <source>
        <dbReference type="EMBL" id="ADF52011.1"/>
    </source>
</evidence>
<proteinExistence type="predicted"/>
<evidence type="ECO:0000313" key="2">
    <source>
        <dbReference type="Proteomes" id="UP000001654"/>
    </source>
</evidence>
<dbReference type="EMBL" id="CP001650">
    <property type="protein sequence ID" value="ADF52011.1"/>
    <property type="molecule type" value="Genomic_DNA"/>
</dbReference>
<dbReference type="KEGG" id="zpr:ZPR_1677"/>
<organism evidence="1 2">
    <name type="scientific">Zunongwangia profunda (strain DSM 18752 / CCTCC AB 206139 / SM-A87)</name>
    <name type="common">Wangia profunda</name>
    <dbReference type="NCBI Taxonomy" id="655815"/>
    <lineage>
        <taxon>Bacteria</taxon>
        <taxon>Pseudomonadati</taxon>
        <taxon>Bacteroidota</taxon>
        <taxon>Flavobacteriia</taxon>
        <taxon>Flavobacteriales</taxon>
        <taxon>Flavobacteriaceae</taxon>
        <taxon>Zunongwangia</taxon>
    </lineage>
</organism>
<dbReference type="HOGENOM" id="CLU_3368207_0_0_10"/>
<keyword evidence="2" id="KW-1185">Reference proteome</keyword>
<dbReference type="Proteomes" id="UP000001654">
    <property type="component" value="Chromosome"/>
</dbReference>
<reference evidence="1 2" key="1">
    <citation type="journal article" date="2010" name="BMC Genomics">
        <title>The complete genome of Zunongwangia profunda SM-A87 reveals its adaptation to the deep-sea environment and ecological role in sedimentary organic nitrogen degradation.</title>
        <authorList>
            <person name="Qin Q.L."/>
            <person name="Zhang X.Y."/>
            <person name="Wang X.M."/>
            <person name="Liu G.M."/>
            <person name="Chen X.L."/>
            <person name="Xie B.B."/>
            <person name="Dang H.Y."/>
            <person name="Zhou B.C."/>
            <person name="Yu J."/>
            <person name="Zhang Y.Z."/>
        </authorList>
    </citation>
    <scope>NUCLEOTIDE SEQUENCE [LARGE SCALE GENOMIC DNA]</scope>
    <source>
        <strain evidence="2">DSM 18752 / CCTCC AB 206139 / SM-A87</strain>
    </source>
</reference>
<gene>
    <name evidence="1" type="ordered locus">ZPR_1677</name>
</gene>